<reference evidence="2 3" key="1">
    <citation type="journal article" name="Sci. Rep.">
        <title>Genome-scale phylogenetic analyses confirm Olpidium as the closest living zoosporic fungus to the non-flagellated, terrestrial fungi.</title>
        <authorList>
            <person name="Chang Y."/>
            <person name="Rochon D."/>
            <person name="Sekimoto S."/>
            <person name="Wang Y."/>
            <person name="Chovatia M."/>
            <person name="Sandor L."/>
            <person name="Salamov A."/>
            <person name="Grigoriev I.V."/>
            <person name="Stajich J.E."/>
            <person name="Spatafora J.W."/>
        </authorList>
    </citation>
    <scope>NUCLEOTIDE SEQUENCE [LARGE SCALE GENOMIC DNA]</scope>
    <source>
        <strain evidence="2">S191</strain>
    </source>
</reference>
<dbReference type="EMBL" id="JAEFCI010000624">
    <property type="protein sequence ID" value="KAG5463422.1"/>
    <property type="molecule type" value="Genomic_DNA"/>
</dbReference>
<feature type="region of interest" description="Disordered" evidence="1">
    <location>
        <begin position="282"/>
        <end position="307"/>
    </location>
</feature>
<name>A0A8H8A1R0_9FUNG</name>
<evidence type="ECO:0000313" key="2">
    <source>
        <dbReference type="EMBL" id="KAG5463422.1"/>
    </source>
</evidence>
<dbReference type="Proteomes" id="UP000673691">
    <property type="component" value="Unassembled WGS sequence"/>
</dbReference>
<organism evidence="2 3">
    <name type="scientific">Olpidium bornovanus</name>
    <dbReference type="NCBI Taxonomy" id="278681"/>
    <lineage>
        <taxon>Eukaryota</taxon>
        <taxon>Fungi</taxon>
        <taxon>Fungi incertae sedis</taxon>
        <taxon>Olpidiomycota</taxon>
        <taxon>Olpidiomycotina</taxon>
        <taxon>Olpidiomycetes</taxon>
        <taxon>Olpidiales</taxon>
        <taxon>Olpidiaceae</taxon>
        <taxon>Olpidium</taxon>
    </lineage>
</organism>
<feature type="compositionally biased region" description="Low complexity" evidence="1">
    <location>
        <begin position="208"/>
        <end position="220"/>
    </location>
</feature>
<comment type="caution">
    <text evidence="2">The sequence shown here is derived from an EMBL/GenBank/DDBJ whole genome shotgun (WGS) entry which is preliminary data.</text>
</comment>
<protein>
    <submittedName>
        <fullName evidence="2">Uncharacterized protein</fullName>
    </submittedName>
</protein>
<sequence length="1200" mass="125714">MVFVGRVDRAESGAHGRSELRIARYVRPDADRKSSRTPAVAGPGSAAAAAGPAKQLCPELAALPRGGGKPAAGGRRAETAVLPARGPAPARRQHADGGAVMVKKLRSMRRLSRPPEFARAARGSFSAGPGHWTSGKGPRTAPGRPSSRLAPHPRAAGGAGPAAAAGALTDRRLRGYFERSADRTFPSKSSSPPPTLPVVQLVDPAKARPPTATAAEGTPGRPAPAGPSSPGPPRSDDDAARCRSSSAGSQEWDRASDCEVVSGKCAMSSQEFEEAFRGCHGRAGFETRTPGRTKDGGEKRRAQAADGSVASCELEREAFDQVPQPGGFDVVCFAPVLPAELISLSPTLKHIALSTGMRAVETAADTPPAFEIGYSTDMICDFLEGRTGDITLPGFSPFVLLQVVRYLRRAAESRRGSDDAAVPAVFWYPLSQVVDILAAGHYLQLKGLVRRCCVAIAENVSRLPAVRDLPPQLLELVLARATVASLCSAERILGSAGYSRECLARAWFRMAEVIDAHRLSERRPRGGERDRAGGPSYESPFASLAESKRRCLRAFLQKAIPQLISAWNAGREGRRGSGRDARATRARDLVRCVADSLAVVGHDVDELAIAIGSAAEGARGAGGGGERVEAAVLRNVRGMRRLSFAAARGAPATGEYQLTLWRILKALSPTEAHAASCSKPTRLALRVRRDVPLWLEQIVSWTSGAARCPKRAPEPLTTLQAATAAAAAAAAASSRLGKDNSLDLTGHARPIQDGNGAAPLAELDEIFALLGGTRTAESRAERGPNGTTLPGSLQWLSLELWEWAGAVACEQFNVLPIGVQRGFFAICRLDLSDAPLCPVSIERLRSALESPASAVEHLDVSRTGLDRPRFSSVVLAAATCARLKALLISGNLKLRPDKEPAEVDGRLSSADVAGIRGAVGRSIAALLAGRASALEELDVSGNELTTVEGVALSSALRSSVGELRVLDVRDACIGVPAVAGLKRALSASAKLTALRIGGNPLPPRAMAEVLGSLRPAPGARGSGPRVTAIEVASDQVDADVLAVLSSLVADPDRPLLELAVRTDPGRSSGRHFPSALVDAALRSGAQRHLDFSDYVLDGRSAADISESLRSAARLSGRRAALHVTITACRAGGKPAVDALCQALKEVCREAPAPTPRPGPLVCVDLACGRSLKAHASRAGKNLASVCGRQARLRIFSRASS</sequence>
<gene>
    <name evidence="2" type="ORF">BJ554DRAFT_7709</name>
</gene>
<dbReference type="InterPro" id="IPR032675">
    <property type="entry name" value="LRR_dom_sf"/>
</dbReference>
<feature type="compositionally biased region" description="Pro residues" evidence="1">
    <location>
        <begin position="221"/>
        <end position="233"/>
    </location>
</feature>
<feature type="compositionally biased region" description="Basic and acidic residues" evidence="1">
    <location>
        <begin position="292"/>
        <end position="303"/>
    </location>
</feature>
<evidence type="ECO:0000313" key="3">
    <source>
        <dbReference type="Proteomes" id="UP000673691"/>
    </source>
</evidence>
<dbReference type="AlphaFoldDB" id="A0A8H8A1R0"/>
<feature type="compositionally biased region" description="Low complexity" evidence="1">
    <location>
        <begin position="38"/>
        <end position="51"/>
    </location>
</feature>
<dbReference type="SUPFAM" id="SSF52047">
    <property type="entry name" value="RNI-like"/>
    <property type="match status" value="1"/>
</dbReference>
<dbReference type="PANTHER" id="PTHR48125:SF10">
    <property type="entry name" value="OS12G0136300 PROTEIN"/>
    <property type="match status" value="1"/>
</dbReference>
<feature type="region of interest" description="Disordered" evidence="1">
    <location>
        <begin position="206"/>
        <end position="253"/>
    </location>
</feature>
<feature type="compositionally biased region" description="Low complexity" evidence="1">
    <location>
        <begin position="148"/>
        <end position="167"/>
    </location>
</feature>
<feature type="region of interest" description="Disordered" evidence="1">
    <location>
        <begin position="111"/>
        <end position="167"/>
    </location>
</feature>
<dbReference type="Gene3D" id="3.80.10.10">
    <property type="entry name" value="Ribonuclease Inhibitor"/>
    <property type="match status" value="1"/>
</dbReference>
<dbReference type="SMART" id="SM00368">
    <property type="entry name" value="LRR_RI"/>
    <property type="match status" value="4"/>
</dbReference>
<keyword evidence="3" id="KW-1185">Reference proteome</keyword>
<feature type="region of interest" description="Disordered" evidence="1">
    <location>
        <begin position="27"/>
        <end position="51"/>
    </location>
</feature>
<accession>A0A8H8A1R0</accession>
<dbReference type="PANTHER" id="PTHR48125">
    <property type="entry name" value="LP07818P1"/>
    <property type="match status" value="1"/>
</dbReference>
<evidence type="ECO:0000256" key="1">
    <source>
        <dbReference type="SAM" id="MobiDB-lite"/>
    </source>
</evidence>
<proteinExistence type="predicted"/>